<dbReference type="OrthoDB" id="2973381at2"/>
<organism evidence="2 3">
    <name type="scientific">Halolactibacillus alkaliphilus</name>
    <dbReference type="NCBI Taxonomy" id="442899"/>
    <lineage>
        <taxon>Bacteria</taxon>
        <taxon>Bacillati</taxon>
        <taxon>Bacillota</taxon>
        <taxon>Bacilli</taxon>
        <taxon>Bacillales</taxon>
        <taxon>Bacillaceae</taxon>
        <taxon>Halolactibacillus</taxon>
    </lineage>
</organism>
<name>A0A511X2G2_9BACI</name>
<protein>
    <submittedName>
        <fullName evidence="2">Uncharacterized protein</fullName>
    </submittedName>
</protein>
<dbReference type="Proteomes" id="UP000321400">
    <property type="component" value="Unassembled WGS sequence"/>
</dbReference>
<accession>A0A511X2G2</accession>
<proteinExistence type="predicted"/>
<dbReference type="EMBL" id="BJYE01000019">
    <property type="protein sequence ID" value="GEN57139.1"/>
    <property type="molecule type" value="Genomic_DNA"/>
</dbReference>
<feature type="transmembrane region" description="Helical" evidence="1">
    <location>
        <begin position="37"/>
        <end position="55"/>
    </location>
</feature>
<evidence type="ECO:0000313" key="3">
    <source>
        <dbReference type="Proteomes" id="UP000321400"/>
    </source>
</evidence>
<evidence type="ECO:0000313" key="2">
    <source>
        <dbReference type="EMBL" id="GEN57139.1"/>
    </source>
</evidence>
<keyword evidence="1" id="KW-0472">Membrane</keyword>
<sequence>MKKQNVKIAQLAMISFYLLGLVAFLIIGDLSTTMNKVFFGLFLVLVLRELFRYYVLYLRPKQNNGDQ</sequence>
<keyword evidence="1" id="KW-0812">Transmembrane</keyword>
<keyword evidence="1" id="KW-1133">Transmembrane helix</keyword>
<keyword evidence="3" id="KW-1185">Reference proteome</keyword>
<gene>
    <name evidence="2" type="ORF">HAL01_16030</name>
</gene>
<dbReference type="RefSeq" id="WP_089802229.1">
    <property type="nucleotide sequence ID" value="NZ_BJYE01000019.1"/>
</dbReference>
<reference evidence="2 3" key="1">
    <citation type="submission" date="2019-07" db="EMBL/GenBank/DDBJ databases">
        <title>Whole genome shotgun sequence of Halolactibacillus alkaliphilus NBRC 103919.</title>
        <authorList>
            <person name="Hosoyama A."/>
            <person name="Uohara A."/>
            <person name="Ohji S."/>
            <person name="Ichikawa N."/>
        </authorList>
    </citation>
    <scope>NUCLEOTIDE SEQUENCE [LARGE SCALE GENOMIC DNA]</scope>
    <source>
        <strain evidence="2 3">NBRC 103919</strain>
    </source>
</reference>
<comment type="caution">
    <text evidence="2">The sequence shown here is derived from an EMBL/GenBank/DDBJ whole genome shotgun (WGS) entry which is preliminary data.</text>
</comment>
<dbReference type="AlphaFoldDB" id="A0A511X2G2"/>
<feature type="transmembrane region" description="Helical" evidence="1">
    <location>
        <begin position="12"/>
        <end position="31"/>
    </location>
</feature>
<evidence type="ECO:0000256" key="1">
    <source>
        <dbReference type="SAM" id="Phobius"/>
    </source>
</evidence>